<reference evidence="6" key="2">
    <citation type="submission" date="2020-01" db="EMBL/GenBank/DDBJ databases">
        <authorList>
            <person name="Campanaro S."/>
        </authorList>
    </citation>
    <scope>NUCLEOTIDE SEQUENCE</scope>
    <source>
        <strain evidence="6">AS01afH2WH_6</strain>
    </source>
</reference>
<evidence type="ECO:0000313" key="7">
    <source>
        <dbReference type="Proteomes" id="UP000767327"/>
    </source>
</evidence>
<keyword evidence="3" id="KW-0238">DNA-binding</keyword>
<reference evidence="6" key="1">
    <citation type="journal article" date="2020" name="Biotechnol. Biofuels">
        <title>New insights from the biogas microbiome by comprehensive genome-resolved metagenomics of nearly 1600 species originating from multiple anaerobic digesters.</title>
        <authorList>
            <person name="Campanaro S."/>
            <person name="Treu L."/>
            <person name="Rodriguez-R L.M."/>
            <person name="Kovalovszki A."/>
            <person name="Ziels R.M."/>
            <person name="Maus I."/>
            <person name="Zhu X."/>
            <person name="Kougias P.G."/>
            <person name="Basile A."/>
            <person name="Luo G."/>
            <person name="Schluter A."/>
            <person name="Konstantinidis K.T."/>
            <person name="Angelidaki I."/>
        </authorList>
    </citation>
    <scope>NUCLEOTIDE SEQUENCE</scope>
    <source>
        <strain evidence="6">AS01afH2WH_6</strain>
    </source>
</reference>
<dbReference type="SUPFAM" id="SSF46955">
    <property type="entry name" value="Putative DNA-binding domain"/>
    <property type="match status" value="1"/>
</dbReference>
<dbReference type="InterPro" id="IPR009061">
    <property type="entry name" value="DNA-bd_dom_put_sf"/>
</dbReference>
<evidence type="ECO:0000256" key="2">
    <source>
        <dbReference type="ARBA" id="ARBA00023015"/>
    </source>
</evidence>
<dbReference type="PANTHER" id="PTHR30204">
    <property type="entry name" value="REDOX-CYCLING DRUG-SENSING TRANSCRIPTIONAL ACTIVATOR SOXR"/>
    <property type="match status" value="1"/>
</dbReference>
<evidence type="ECO:0000256" key="3">
    <source>
        <dbReference type="ARBA" id="ARBA00023125"/>
    </source>
</evidence>
<gene>
    <name evidence="6" type="ORF">GXW98_00335</name>
</gene>
<feature type="domain" description="HTH merR-type" evidence="5">
    <location>
        <begin position="3"/>
        <end position="72"/>
    </location>
</feature>
<keyword evidence="1" id="KW-0678">Repressor</keyword>
<comment type="caution">
    <text evidence="6">The sequence shown here is derived from an EMBL/GenBank/DDBJ whole genome shotgun (WGS) entry which is preliminary data.</text>
</comment>
<proteinExistence type="predicted"/>
<dbReference type="EMBL" id="JAAXZR010000003">
    <property type="protein sequence ID" value="NLT78728.1"/>
    <property type="molecule type" value="Genomic_DNA"/>
</dbReference>
<evidence type="ECO:0000313" key="6">
    <source>
        <dbReference type="EMBL" id="NLT78728.1"/>
    </source>
</evidence>
<protein>
    <submittedName>
        <fullName evidence="6">MerR family transcriptional regulator</fullName>
    </submittedName>
</protein>
<dbReference type="InterPro" id="IPR047057">
    <property type="entry name" value="MerR_fam"/>
</dbReference>
<keyword evidence="4" id="KW-0804">Transcription</keyword>
<accession>A0A971IBR7</accession>
<dbReference type="GO" id="GO:0003700">
    <property type="term" value="F:DNA-binding transcription factor activity"/>
    <property type="evidence" value="ECO:0007669"/>
    <property type="project" value="InterPro"/>
</dbReference>
<organism evidence="6 7">
    <name type="scientific">Bifidobacterium crudilactis</name>
    <dbReference type="NCBI Taxonomy" id="327277"/>
    <lineage>
        <taxon>Bacteria</taxon>
        <taxon>Bacillati</taxon>
        <taxon>Actinomycetota</taxon>
        <taxon>Actinomycetes</taxon>
        <taxon>Bifidobacteriales</taxon>
        <taxon>Bifidobacteriaceae</taxon>
        <taxon>Bifidobacterium</taxon>
    </lineage>
</organism>
<evidence type="ECO:0000256" key="1">
    <source>
        <dbReference type="ARBA" id="ARBA00022491"/>
    </source>
</evidence>
<dbReference type="PROSITE" id="PS50937">
    <property type="entry name" value="HTH_MERR_2"/>
    <property type="match status" value="1"/>
</dbReference>
<dbReference type="RefSeq" id="WP_273171980.1">
    <property type="nucleotide sequence ID" value="NZ_JAAXZR010000003.1"/>
</dbReference>
<evidence type="ECO:0000256" key="4">
    <source>
        <dbReference type="ARBA" id="ARBA00023163"/>
    </source>
</evidence>
<keyword evidence="2" id="KW-0805">Transcription regulation</keyword>
<evidence type="ECO:0000259" key="5">
    <source>
        <dbReference type="PROSITE" id="PS50937"/>
    </source>
</evidence>
<dbReference type="Pfam" id="PF13411">
    <property type="entry name" value="MerR_1"/>
    <property type="match status" value="1"/>
</dbReference>
<name>A0A971IBR7_9BIFI</name>
<sequence length="136" mass="15935">MTVYGIQDLSRRYQMRTSALRYYEELGLLGDIERNASGQRVYHQADVERLESILCFKDAGMTISEIRSFFTYEADEREHIADMLKLLTDRKQAIEAQRDALEQAYLHVCRKVGYYSEVQRSIEGGQRHPDWSDFAD</sequence>
<dbReference type="PANTHER" id="PTHR30204:SF69">
    <property type="entry name" value="MERR-FAMILY TRANSCRIPTIONAL REGULATOR"/>
    <property type="match status" value="1"/>
</dbReference>
<dbReference type="GO" id="GO:0003677">
    <property type="term" value="F:DNA binding"/>
    <property type="evidence" value="ECO:0007669"/>
    <property type="project" value="UniProtKB-KW"/>
</dbReference>
<dbReference type="Proteomes" id="UP000767327">
    <property type="component" value="Unassembled WGS sequence"/>
</dbReference>
<dbReference type="InterPro" id="IPR000551">
    <property type="entry name" value="MerR-type_HTH_dom"/>
</dbReference>
<dbReference type="SMART" id="SM00422">
    <property type="entry name" value="HTH_MERR"/>
    <property type="match status" value="1"/>
</dbReference>
<dbReference type="Gene3D" id="1.10.1660.10">
    <property type="match status" value="1"/>
</dbReference>
<dbReference type="AlphaFoldDB" id="A0A971IBR7"/>